<protein>
    <submittedName>
        <fullName evidence="3">Uncharacterized protein</fullName>
    </submittedName>
</protein>
<dbReference type="PANTHER" id="PTHR22870:SF408">
    <property type="entry name" value="OS09G0560450 PROTEIN"/>
    <property type="match status" value="1"/>
</dbReference>
<dbReference type="Gene3D" id="2.130.10.30">
    <property type="entry name" value="Regulator of chromosome condensation 1/beta-lactamase-inhibitor protein II"/>
    <property type="match status" value="1"/>
</dbReference>
<dbReference type="PROSITE" id="PS00626">
    <property type="entry name" value="RCC1_2"/>
    <property type="match status" value="1"/>
</dbReference>
<evidence type="ECO:0000313" key="3">
    <source>
        <dbReference type="EMBL" id="KNE60489.1"/>
    </source>
</evidence>
<dbReference type="Proteomes" id="UP000054350">
    <property type="component" value="Unassembled WGS sequence"/>
</dbReference>
<dbReference type="PANTHER" id="PTHR22870">
    <property type="entry name" value="REGULATOR OF CHROMOSOME CONDENSATION"/>
    <property type="match status" value="1"/>
</dbReference>
<dbReference type="EMBL" id="GG745336">
    <property type="protein sequence ID" value="KNE60489.1"/>
    <property type="molecule type" value="Genomic_DNA"/>
</dbReference>
<dbReference type="Pfam" id="PF00415">
    <property type="entry name" value="RCC1"/>
    <property type="match status" value="1"/>
</dbReference>
<reference evidence="4" key="2">
    <citation type="submission" date="2009-11" db="EMBL/GenBank/DDBJ databases">
        <title>The Genome Sequence of Allomyces macrogynus strain ATCC 38327.</title>
        <authorList>
            <consortium name="The Broad Institute Genome Sequencing Platform"/>
            <person name="Russ C."/>
            <person name="Cuomo C."/>
            <person name="Shea T."/>
            <person name="Young S.K."/>
            <person name="Zeng Q."/>
            <person name="Koehrsen M."/>
            <person name="Haas B."/>
            <person name="Borodovsky M."/>
            <person name="Guigo R."/>
            <person name="Alvarado L."/>
            <person name="Berlin A."/>
            <person name="Borenstein D."/>
            <person name="Chen Z."/>
            <person name="Engels R."/>
            <person name="Freedman E."/>
            <person name="Gellesch M."/>
            <person name="Goldberg J."/>
            <person name="Griggs A."/>
            <person name="Gujja S."/>
            <person name="Heiman D."/>
            <person name="Hepburn T."/>
            <person name="Howarth C."/>
            <person name="Jen D."/>
            <person name="Larson L."/>
            <person name="Lewis B."/>
            <person name="Mehta T."/>
            <person name="Park D."/>
            <person name="Pearson M."/>
            <person name="Roberts A."/>
            <person name="Saif S."/>
            <person name="Shenoy N."/>
            <person name="Sisk P."/>
            <person name="Stolte C."/>
            <person name="Sykes S."/>
            <person name="Walk T."/>
            <person name="White J."/>
            <person name="Yandava C."/>
            <person name="Burger G."/>
            <person name="Gray M.W."/>
            <person name="Holland P.W.H."/>
            <person name="King N."/>
            <person name="Lang F.B.F."/>
            <person name="Roger A.J."/>
            <person name="Ruiz-Trillo I."/>
            <person name="Lander E."/>
            <person name="Nusbaum C."/>
        </authorList>
    </citation>
    <scope>NUCLEOTIDE SEQUENCE [LARGE SCALE GENOMIC DNA]</scope>
    <source>
        <strain evidence="4">ATCC 38327</strain>
    </source>
</reference>
<dbReference type="SUPFAM" id="SSF50985">
    <property type="entry name" value="RCC1/BLIP-II"/>
    <property type="match status" value="1"/>
</dbReference>
<feature type="repeat" description="RCC1" evidence="2">
    <location>
        <begin position="227"/>
        <end position="280"/>
    </location>
</feature>
<dbReference type="InterPro" id="IPR000408">
    <property type="entry name" value="Reg_chr_condens"/>
</dbReference>
<keyword evidence="1" id="KW-0677">Repeat</keyword>
<keyword evidence="4" id="KW-1185">Reference proteome</keyword>
<dbReference type="VEuPathDB" id="FungiDB:AMAG_05872"/>
<dbReference type="InterPro" id="IPR051210">
    <property type="entry name" value="Ub_ligase/GEF_domain"/>
</dbReference>
<dbReference type="InterPro" id="IPR009091">
    <property type="entry name" value="RCC1/BLIP-II"/>
</dbReference>
<sequence>MTAVNHFVELKSLPSCRILRTSSSEWRFRGRHPWTGHRMISTLPSTTIGSARSAGEPKSPSAPLQGLCGSQELLASNSVVDQATAGDADCTSPTQTRVSSFLPRSLDNLVDMTWGVQLDPPPGDGGRLVFVGETIVVTTFAIYVWSGSRRQWTKRTLPTSMGGRVLCAHATMSGYVCVLLESGALYTRRVDKEVERNSWSELVLPPRIRVVHLTGGVAHLGALTATGQVLAWGSNSVGQLGNGTITFDWVDTPTIVDALDGLCVTKISCGPWHSAALLDACVMTWGGTSSPVLGHVCDPAVPSMVEFGSTHVNLTGGELDGDDVEACDIICGPDVTLILDVWGRVHCFGSDEAVGCVLLPGCS</sequence>
<dbReference type="AlphaFoldDB" id="A0A0L0SDI9"/>
<evidence type="ECO:0000256" key="2">
    <source>
        <dbReference type="PROSITE-ProRule" id="PRU00235"/>
    </source>
</evidence>
<proteinExistence type="predicted"/>
<evidence type="ECO:0000256" key="1">
    <source>
        <dbReference type="ARBA" id="ARBA00022737"/>
    </source>
</evidence>
<reference evidence="3 4" key="1">
    <citation type="submission" date="2009-11" db="EMBL/GenBank/DDBJ databases">
        <title>Annotation of Allomyces macrogynus ATCC 38327.</title>
        <authorList>
            <consortium name="The Broad Institute Genome Sequencing Platform"/>
            <person name="Russ C."/>
            <person name="Cuomo C."/>
            <person name="Burger G."/>
            <person name="Gray M.W."/>
            <person name="Holland P.W.H."/>
            <person name="King N."/>
            <person name="Lang F.B.F."/>
            <person name="Roger A.J."/>
            <person name="Ruiz-Trillo I."/>
            <person name="Young S.K."/>
            <person name="Zeng Q."/>
            <person name="Gargeya S."/>
            <person name="Fitzgerald M."/>
            <person name="Haas B."/>
            <person name="Abouelleil A."/>
            <person name="Alvarado L."/>
            <person name="Arachchi H.M."/>
            <person name="Berlin A."/>
            <person name="Chapman S.B."/>
            <person name="Gearin G."/>
            <person name="Goldberg J."/>
            <person name="Griggs A."/>
            <person name="Gujja S."/>
            <person name="Hansen M."/>
            <person name="Heiman D."/>
            <person name="Howarth C."/>
            <person name="Larimer J."/>
            <person name="Lui A."/>
            <person name="MacDonald P.J.P."/>
            <person name="McCowen C."/>
            <person name="Montmayeur A."/>
            <person name="Murphy C."/>
            <person name="Neiman D."/>
            <person name="Pearson M."/>
            <person name="Priest M."/>
            <person name="Roberts A."/>
            <person name="Saif S."/>
            <person name="Shea T."/>
            <person name="Sisk P."/>
            <person name="Stolte C."/>
            <person name="Sykes S."/>
            <person name="Wortman J."/>
            <person name="Nusbaum C."/>
            <person name="Birren B."/>
        </authorList>
    </citation>
    <scope>NUCLEOTIDE SEQUENCE [LARGE SCALE GENOMIC DNA]</scope>
    <source>
        <strain evidence="3 4">ATCC 38327</strain>
    </source>
</reference>
<dbReference type="OrthoDB" id="5370059at2759"/>
<evidence type="ECO:0000313" key="4">
    <source>
        <dbReference type="Proteomes" id="UP000054350"/>
    </source>
</evidence>
<gene>
    <name evidence="3" type="ORF">AMAG_05872</name>
</gene>
<organism evidence="3 4">
    <name type="scientific">Allomyces macrogynus (strain ATCC 38327)</name>
    <name type="common">Allomyces javanicus var. macrogynus</name>
    <dbReference type="NCBI Taxonomy" id="578462"/>
    <lineage>
        <taxon>Eukaryota</taxon>
        <taxon>Fungi</taxon>
        <taxon>Fungi incertae sedis</taxon>
        <taxon>Blastocladiomycota</taxon>
        <taxon>Blastocladiomycetes</taxon>
        <taxon>Blastocladiales</taxon>
        <taxon>Blastocladiaceae</taxon>
        <taxon>Allomyces</taxon>
    </lineage>
</organism>
<name>A0A0L0SDI9_ALLM3</name>
<dbReference type="PROSITE" id="PS50012">
    <property type="entry name" value="RCC1_3"/>
    <property type="match status" value="1"/>
</dbReference>
<dbReference type="eggNOG" id="KOG0941">
    <property type="taxonomic scope" value="Eukaryota"/>
</dbReference>
<accession>A0A0L0SDI9</accession>